<evidence type="ECO:0000256" key="6">
    <source>
        <dbReference type="ARBA" id="ARBA00022723"/>
    </source>
</evidence>
<feature type="binding site" evidence="14">
    <location>
        <position position="188"/>
    </location>
    <ligand>
        <name>Mg(2+)</name>
        <dbReference type="ChEBI" id="CHEBI:18420"/>
    </ligand>
</feature>
<evidence type="ECO:0000256" key="9">
    <source>
        <dbReference type="ARBA" id="ARBA00049473"/>
    </source>
</evidence>
<protein>
    <recommendedName>
        <fullName evidence="4 10">Transketolase</fullName>
        <ecNumber evidence="3 10">2.2.1.1</ecNumber>
    </recommendedName>
</protein>
<evidence type="ECO:0000256" key="3">
    <source>
        <dbReference type="ARBA" id="ARBA00013152"/>
    </source>
</evidence>
<evidence type="ECO:0000313" key="18">
    <source>
        <dbReference type="EMBL" id="MYD90841.1"/>
    </source>
</evidence>
<comment type="function">
    <text evidence="16">Catalyzes the transfer of a two-carbon ketol group from a ketose donor to an aldose acceptor, via a covalent intermediate with the cofactor thiamine pyrophosphate.</text>
</comment>
<feature type="binding site" evidence="14">
    <location>
        <position position="190"/>
    </location>
    <ligand>
        <name>Mg(2+)</name>
        <dbReference type="ChEBI" id="CHEBI:18420"/>
    </ligand>
</feature>
<dbReference type="InterPro" id="IPR005475">
    <property type="entry name" value="Transketolase-like_Pyr-bd"/>
</dbReference>
<feature type="binding site" evidence="12">
    <location>
        <position position="262"/>
    </location>
    <ligand>
        <name>substrate</name>
    </ligand>
</feature>
<evidence type="ECO:0000256" key="15">
    <source>
        <dbReference type="PIRSR" id="PIRSR605478-5"/>
    </source>
</evidence>
<dbReference type="PANTHER" id="PTHR43522:SF2">
    <property type="entry name" value="TRANSKETOLASE 1-RELATED"/>
    <property type="match status" value="1"/>
</dbReference>
<evidence type="ECO:0000256" key="8">
    <source>
        <dbReference type="ARBA" id="ARBA00023052"/>
    </source>
</evidence>
<dbReference type="GO" id="GO:0006098">
    <property type="term" value="P:pentose-phosphate shunt"/>
    <property type="evidence" value="ECO:0007669"/>
    <property type="project" value="TreeGrafter"/>
</dbReference>
<evidence type="ECO:0000256" key="16">
    <source>
        <dbReference type="RuleBase" id="RU004996"/>
    </source>
</evidence>
<evidence type="ECO:0000256" key="10">
    <source>
        <dbReference type="NCBIfam" id="TIGR00232"/>
    </source>
</evidence>
<feature type="binding site" evidence="14">
    <location>
        <position position="158"/>
    </location>
    <ligand>
        <name>Mg(2+)</name>
        <dbReference type="ChEBI" id="CHEBI:18420"/>
    </ligand>
</feature>
<evidence type="ECO:0000256" key="7">
    <source>
        <dbReference type="ARBA" id="ARBA00022842"/>
    </source>
</evidence>
<dbReference type="FunFam" id="3.40.50.970:FF:000003">
    <property type="entry name" value="Transketolase"/>
    <property type="match status" value="1"/>
</dbReference>
<reference evidence="18" key="1">
    <citation type="submission" date="2019-09" db="EMBL/GenBank/DDBJ databases">
        <title>Characterisation of the sponge microbiome using genome-centric metagenomics.</title>
        <authorList>
            <person name="Engelberts J.P."/>
            <person name="Robbins S.J."/>
            <person name="De Goeij J.M."/>
            <person name="Aranda M."/>
            <person name="Bell S.C."/>
            <person name="Webster N.S."/>
        </authorList>
    </citation>
    <scope>NUCLEOTIDE SEQUENCE</scope>
    <source>
        <strain evidence="18">SB0662_bin_9</strain>
    </source>
</reference>
<feature type="binding site" evidence="13">
    <location>
        <position position="435"/>
    </location>
    <ligand>
        <name>thiamine diphosphate</name>
        <dbReference type="ChEBI" id="CHEBI:58937"/>
    </ligand>
</feature>
<keyword evidence="8 13" id="KW-0786">Thiamine pyrophosphate</keyword>
<dbReference type="EMBL" id="VXPY01000078">
    <property type="protein sequence ID" value="MYD90841.1"/>
    <property type="molecule type" value="Genomic_DNA"/>
</dbReference>
<comment type="similarity">
    <text evidence="1 16">Belongs to the transketolase family.</text>
</comment>
<dbReference type="EC" id="2.2.1.1" evidence="3 10"/>
<feature type="binding site" evidence="12">
    <location>
        <position position="459"/>
    </location>
    <ligand>
        <name>substrate</name>
    </ligand>
</feature>
<name>A0A6B1DU97_9CHLR</name>
<keyword evidence="5 16" id="KW-0808">Transferase</keyword>
<dbReference type="InterPro" id="IPR033247">
    <property type="entry name" value="Transketolase_fam"/>
</dbReference>
<feature type="domain" description="Transketolase-like pyrimidine-binding" evidence="17">
    <location>
        <begin position="352"/>
        <end position="523"/>
    </location>
</feature>
<dbReference type="InterPro" id="IPR005478">
    <property type="entry name" value="Transketolase_bac-like"/>
</dbReference>
<dbReference type="Pfam" id="PF22613">
    <property type="entry name" value="Transketolase_C_1"/>
    <property type="match status" value="1"/>
</dbReference>
<dbReference type="GO" id="GO:0046872">
    <property type="term" value="F:metal ion binding"/>
    <property type="evidence" value="ECO:0007669"/>
    <property type="project" value="UniProtKB-KW"/>
</dbReference>
<comment type="cofactor">
    <cofactor evidence="16">
        <name>Mg(2+)</name>
        <dbReference type="ChEBI" id="CHEBI:18420"/>
    </cofactor>
    <cofactor evidence="16">
        <name>Ca(2+)</name>
        <dbReference type="ChEBI" id="CHEBI:29108"/>
    </cofactor>
    <cofactor evidence="16">
        <name>Mn(2+)</name>
        <dbReference type="ChEBI" id="CHEBI:29035"/>
    </cofactor>
    <cofactor evidence="16">
        <name>Co(2+)</name>
        <dbReference type="ChEBI" id="CHEBI:48828"/>
    </cofactor>
    <text evidence="16">Binds 1 Mg(2+) ion per subunit. Can also utilize other divalent metal cations, such as Ca(2+), Mn(2+) and Co(2+).</text>
</comment>
<dbReference type="Pfam" id="PF02779">
    <property type="entry name" value="Transket_pyr"/>
    <property type="match status" value="1"/>
</dbReference>
<dbReference type="CDD" id="cd07033">
    <property type="entry name" value="TPP_PYR_DXS_TK_like"/>
    <property type="match status" value="1"/>
</dbReference>
<dbReference type="InterPro" id="IPR055152">
    <property type="entry name" value="Transketolase-like_C_2"/>
</dbReference>
<dbReference type="FunFam" id="3.40.50.970:FF:000004">
    <property type="entry name" value="Transketolase"/>
    <property type="match status" value="1"/>
</dbReference>
<feature type="binding site" evidence="13">
    <location>
        <position position="262"/>
    </location>
    <ligand>
        <name>thiamine diphosphate</name>
        <dbReference type="ChEBI" id="CHEBI:58937"/>
    </ligand>
</feature>
<feature type="binding site" evidence="13">
    <location>
        <position position="188"/>
    </location>
    <ligand>
        <name>thiamine diphosphate</name>
        <dbReference type="ChEBI" id="CHEBI:58937"/>
    </ligand>
</feature>
<comment type="cofactor">
    <cofactor evidence="14">
        <name>Mg(2+)</name>
        <dbReference type="ChEBI" id="CHEBI:18420"/>
    </cofactor>
    <text evidence="14">Binds 1 Mg(2+) ion per subunit. Can also utilize other divalent metal cations, such as Ca(2+), Mn(2+) and Co(2+).</text>
</comment>
<sequence>MHLSDLDLKAVNTIRMLAVDSVEQAASGHPGMPMGMAQTAYVLWTRYLRHSPRHPDWQDRDRFVLSAGHGSMLLYALLHLTGYDLPLDELKNFRQWQSKTPGHPEFRHTAGVETTTGPLGQGFGNGVGMALAAEWQAARYNADGFPVVDHHIYGIVSDGDLMEGVASEAASLAGHLQLGRIIYLYDDNRITIDGATDLSYSEDWASRFEAYGWHVQQVDGMDAAGVAAAIEAAQGDPRPSIIGCRTTIGYGSPNKGGTSDSHGAALGAEEVALTRAELGWTNELFHVPEDVAAHMGRAVADGEEKVQAYHDLLGRYAEAHPEKAAELKLALSGDLPEGWQETLPEFAPGKGDATRNTSGKALNAIAEAVPWLIGGSADLAGSNKTDIDSSDDFLASNRQARNLRFGVREHGMASTLNGMALHGGVIPYGGTFLVFTDYLRASLRLAALMGLPVVYVMTHDSIGLGEDGPTHQPIEHLAILRATPNLTLIRPCDGAETASAWRIALENRNGPTVLALTRQTVPEWPHEDAEGGYLPAAARGAYVLRDTEGAPDIVLIASGSEVAIAMAAADSLSEQGIAARVVSMPSWELFGAQDAAYRTEVLGSGVPRLAVEAAATLGWERWVGNDPKTGAVIGLDHFGASAPFEVLYEKFGLTPANVTAKALDLLGRA</sequence>
<evidence type="ECO:0000256" key="2">
    <source>
        <dbReference type="ARBA" id="ARBA00011738"/>
    </source>
</evidence>
<dbReference type="SUPFAM" id="SSF52922">
    <property type="entry name" value="TK C-terminal domain-like"/>
    <property type="match status" value="1"/>
</dbReference>
<dbReference type="Pfam" id="PF00456">
    <property type="entry name" value="Transketolase_N"/>
    <property type="match status" value="1"/>
</dbReference>
<dbReference type="InterPro" id="IPR029061">
    <property type="entry name" value="THDP-binding"/>
</dbReference>
<accession>A0A6B1DU97</accession>
<dbReference type="PROSITE" id="PS00802">
    <property type="entry name" value="TRANSKETOLASE_2"/>
    <property type="match status" value="1"/>
</dbReference>
<comment type="subunit">
    <text evidence="2 16">Homodimer.</text>
</comment>
<dbReference type="Gene3D" id="3.40.50.970">
    <property type="match status" value="2"/>
</dbReference>
<feature type="binding site" evidence="12">
    <location>
        <position position="29"/>
    </location>
    <ligand>
        <name>substrate</name>
    </ligand>
</feature>
<organism evidence="18">
    <name type="scientific">Caldilineaceae bacterium SB0662_bin_9</name>
    <dbReference type="NCBI Taxonomy" id="2605258"/>
    <lineage>
        <taxon>Bacteria</taxon>
        <taxon>Bacillati</taxon>
        <taxon>Chloroflexota</taxon>
        <taxon>Caldilineae</taxon>
        <taxon>Caldilineales</taxon>
        <taxon>Caldilineaceae</taxon>
    </lineage>
</organism>
<feature type="active site" description="Proton donor" evidence="11">
    <location>
        <position position="409"/>
    </location>
</feature>
<keyword evidence="16" id="KW-0106">Calcium</keyword>
<feature type="binding site" evidence="13">
    <location>
        <begin position="117"/>
        <end position="119"/>
    </location>
    <ligand>
        <name>thiamine diphosphate</name>
        <dbReference type="ChEBI" id="CHEBI:58937"/>
    </ligand>
</feature>
<dbReference type="SUPFAM" id="SSF52518">
    <property type="entry name" value="Thiamin diphosphate-binding fold (THDP-binding)"/>
    <property type="match status" value="2"/>
</dbReference>
<feature type="binding site" evidence="12">
    <location>
        <position position="471"/>
    </location>
    <ligand>
        <name>substrate</name>
    </ligand>
</feature>
<dbReference type="PANTHER" id="PTHR43522">
    <property type="entry name" value="TRANSKETOLASE"/>
    <property type="match status" value="1"/>
</dbReference>
<dbReference type="GO" id="GO:0004802">
    <property type="term" value="F:transketolase activity"/>
    <property type="evidence" value="ECO:0007669"/>
    <property type="project" value="UniProtKB-UniRule"/>
</dbReference>
<feature type="binding site" evidence="13">
    <location>
        <position position="159"/>
    </location>
    <ligand>
        <name>thiamine diphosphate</name>
        <dbReference type="ChEBI" id="CHEBI:58937"/>
    </ligand>
</feature>
<proteinExistence type="inferred from homology"/>
<gene>
    <name evidence="18" type="primary">tkt</name>
    <name evidence="18" type="ORF">F4Y08_10975</name>
</gene>
<comment type="caution">
    <text evidence="18">The sequence shown here is derived from an EMBL/GenBank/DDBJ whole genome shotgun (WGS) entry which is preliminary data.</text>
</comment>
<dbReference type="SMART" id="SM00861">
    <property type="entry name" value="Transket_pyr"/>
    <property type="match status" value="1"/>
</dbReference>
<evidence type="ECO:0000259" key="17">
    <source>
        <dbReference type="SMART" id="SM00861"/>
    </source>
</evidence>
<dbReference type="CDD" id="cd02012">
    <property type="entry name" value="TPP_TK"/>
    <property type="match status" value="1"/>
</dbReference>
<feature type="binding site" evidence="12">
    <location>
        <position position="355"/>
    </location>
    <ligand>
        <name>substrate</name>
    </ligand>
</feature>
<dbReference type="Gene3D" id="3.40.50.920">
    <property type="match status" value="1"/>
</dbReference>
<comment type="cofactor">
    <cofactor evidence="13">
        <name>thiamine diphosphate</name>
        <dbReference type="ChEBI" id="CHEBI:58937"/>
    </cofactor>
    <text evidence="13">Binds 1 thiamine pyrophosphate per subunit. During the reaction, the substrate forms a covalent intermediate with the cofactor.</text>
</comment>
<dbReference type="InterPro" id="IPR009014">
    <property type="entry name" value="Transketo_C/PFOR_II"/>
</dbReference>
<feature type="binding site" evidence="12">
    <location>
        <position position="382"/>
    </location>
    <ligand>
        <name>substrate</name>
    </ligand>
</feature>
<dbReference type="AlphaFoldDB" id="A0A6B1DU97"/>
<evidence type="ECO:0000256" key="11">
    <source>
        <dbReference type="PIRSR" id="PIRSR605478-1"/>
    </source>
</evidence>
<dbReference type="GO" id="GO:0005829">
    <property type="term" value="C:cytosol"/>
    <property type="evidence" value="ECO:0007669"/>
    <property type="project" value="TreeGrafter"/>
</dbReference>
<dbReference type="FunFam" id="3.40.50.920:FF:000003">
    <property type="entry name" value="Transketolase"/>
    <property type="match status" value="1"/>
</dbReference>
<dbReference type="InterPro" id="IPR020826">
    <property type="entry name" value="Transketolase_BS"/>
</dbReference>
<keyword evidence="7 14" id="KW-0460">Magnesium</keyword>
<evidence type="ECO:0000256" key="1">
    <source>
        <dbReference type="ARBA" id="ARBA00007131"/>
    </source>
</evidence>
<feature type="binding site" evidence="13">
    <location>
        <position position="69"/>
    </location>
    <ligand>
        <name>thiamine diphosphate</name>
        <dbReference type="ChEBI" id="CHEBI:58937"/>
    </ligand>
</feature>
<evidence type="ECO:0000256" key="12">
    <source>
        <dbReference type="PIRSR" id="PIRSR605478-2"/>
    </source>
</evidence>
<dbReference type="InterPro" id="IPR049557">
    <property type="entry name" value="Transketolase_CS"/>
</dbReference>
<dbReference type="NCBIfam" id="TIGR00232">
    <property type="entry name" value="tktlase_bact"/>
    <property type="match status" value="1"/>
</dbReference>
<feature type="binding site" evidence="12">
    <location>
        <position position="467"/>
    </location>
    <ligand>
        <name>substrate</name>
    </ligand>
</feature>
<keyword evidence="6 14" id="KW-0479">Metal-binding</keyword>
<evidence type="ECO:0000256" key="14">
    <source>
        <dbReference type="PIRSR" id="PIRSR605478-4"/>
    </source>
</evidence>
<feature type="site" description="Important for catalytic activity" evidence="15">
    <location>
        <position position="262"/>
    </location>
</feature>
<dbReference type="InterPro" id="IPR005474">
    <property type="entry name" value="Transketolase_N"/>
</dbReference>
<comment type="catalytic activity">
    <reaction evidence="9 16">
        <text>D-sedoheptulose 7-phosphate + D-glyceraldehyde 3-phosphate = aldehydo-D-ribose 5-phosphate + D-xylulose 5-phosphate</text>
        <dbReference type="Rhea" id="RHEA:10508"/>
        <dbReference type="ChEBI" id="CHEBI:57483"/>
        <dbReference type="ChEBI" id="CHEBI:57737"/>
        <dbReference type="ChEBI" id="CHEBI:58273"/>
        <dbReference type="ChEBI" id="CHEBI:59776"/>
        <dbReference type="EC" id="2.2.1.1"/>
    </reaction>
</comment>
<evidence type="ECO:0000256" key="4">
    <source>
        <dbReference type="ARBA" id="ARBA00016662"/>
    </source>
</evidence>
<feature type="site" description="Important for catalytic activity" evidence="15">
    <location>
        <position position="29"/>
    </location>
</feature>
<dbReference type="PROSITE" id="PS00801">
    <property type="entry name" value="TRANSKETOLASE_1"/>
    <property type="match status" value="1"/>
</dbReference>
<feature type="binding site" evidence="12">
    <location>
        <position position="518"/>
    </location>
    <ligand>
        <name>substrate</name>
    </ligand>
</feature>
<evidence type="ECO:0000256" key="13">
    <source>
        <dbReference type="PIRSR" id="PIRSR605478-3"/>
    </source>
</evidence>
<evidence type="ECO:0000256" key="5">
    <source>
        <dbReference type="ARBA" id="ARBA00022679"/>
    </source>
</evidence>